<dbReference type="RefSeq" id="WP_187508795.1">
    <property type="nucleotide sequence ID" value="NZ_JACSXB010000026.1"/>
</dbReference>
<feature type="compositionally biased region" description="Basic and acidic residues" evidence="1">
    <location>
        <begin position="60"/>
        <end position="76"/>
    </location>
</feature>
<dbReference type="EMBL" id="WKLC01000100">
    <property type="protein sequence ID" value="MSE14371.1"/>
    <property type="molecule type" value="Genomic_DNA"/>
</dbReference>
<sequence>MKSNRNKTPGEMLIGEAALALLDEKTPVSWTGILAKLEARLAEEQDESRAGVLATAIQDVRTEMQRRNPDADKNDEGQVATPHKGHNSLTRH</sequence>
<feature type="region of interest" description="Disordered" evidence="1">
    <location>
        <begin position="60"/>
        <end position="92"/>
    </location>
</feature>
<reference evidence="2 3" key="1">
    <citation type="submission" date="2019-11" db="EMBL/GenBank/DDBJ databases">
        <title>Draft Genome Sequence of Plant Growth-Promoting Rhizosphere-Associated Bacteria.</title>
        <authorList>
            <person name="Vasilyev I.Y."/>
            <person name="Radchenko V."/>
            <person name="Ilnitskaya E.V."/>
        </authorList>
    </citation>
    <scope>NUCLEOTIDE SEQUENCE [LARGE SCALE GENOMIC DNA]</scope>
    <source>
        <strain evidence="2 3">VRA_MhP_f</strain>
    </source>
</reference>
<dbReference type="AlphaFoldDB" id="A0A7X2SUJ4"/>
<proteinExistence type="predicted"/>
<name>A0A7X2SUJ4_ENTAG</name>
<feature type="compositionally biased region" description="Basic residues" evidence="1">
    <location>
        <begin position="83"/>
        <end position="92"/>
    </location>
</feature>
<evidence type="ECO:0000313" key="3">
    <source>
        <dbReference type="Proteomes" id="UP000461948"/>
    </source>
</evidence>
<gene>
    <name evidence="2" type="ORF">GKC49_04195</name>
</gene>
<dbReference type="Proteomes" id="UP000461948">
    <property type="component" value="Unassembled WGS sequence"/>
</dbReference>
<organism evidence="2 3">
    <name type="scientific">Enterobacter agglomerans</name>
    <name type="common">Erwinia herbicola</name>
    <name type="synonym">Pantoea agglomerans</name>
    <dbReference type="NCBI Taxonomy" id="549"/>
    <lineage>
        <taxon>Bacteria</taxon>
        <taxon>Pseudomonadati</taxon>
        <taxon>Pseudomonadota</taxon>
        <taxon>Gammaproteobacteria</taxon>
        <taxon>Enterobacterales</taxon>
        <taxon>Erwiniaceae</taxon>
        <taxon>Pantoea</taxon>
        <taxon>Pantoea agglomerans group</taxon>
    </lineage>
</organism>
<accession>A0A7X2SUJ4</accession>
<protein>
    <submittedName>
        <fullName evidence="2">Uncharacterized protein</fullName>
    </submittedName>
</protein>
<evidence type="ECO:0000256" key="1">
    <source>
        <dbReference type="SAM" id="MobiDB-lite"/>
    </source>
</evidence>
<evidence type="ECO:0000313" key="2">
    <source>
        <dbReference type="EMBL" id="MSE14371.1"/>
    </source>
</evidence>
<comment type="caution">
    <text evidence="2">The sequence shown here is derived from an EMBL/GenBank/DDBJ whole genome shotgun (WGS) entry which is preliminary data.</text>
</comment>